<dbReference type="InterPro" id="IPR041588">
    <property type="entry name" value="Integrase_H2C2"/>
</dbReference>
<dbReference type="PROSITE" id="PS50994">
    <property type="entry name" value="INTEGRASE"/>
    <property type="match status" value="1"/>
</dbReference>
<dbReference type="Gene3D" id="1.10.340.70">
    <property type="match status" value="1"/>
</dbReference>
<dbReference type="InterPro" id="IPR001584">
    <property type="entry name" value="Integrase_cat-core"/>
</dbReference>
<dbReference type="Gene3D" id="2.40.70.10">
    <property type="entry name" value="Acid Proteases"/>
    <property type="match status" value="1"/>
</dbReference>
<dbReference type="FunFam" id="3.30.420.10:FF:000032">
    <property type="entry name" value="Retrovirus-related Pol polyprotein from transposon 297-like Protein"/>
    <property type="match status" value="1"/>
</dbReference>
<organism evidence="5 6">
    <name type="scientific">Vitis vinifera</name>
    <name type="common">Grape</name>
    <dbReference type="NCBI Taxonomy" id="29760"/>
    <lineage>
        <taxon>Eukaryota</taxon>
        <taxon>Viridiplantae</taxon>
        <taxon>Streptophyta</taxon>
        <taxon>Embryophyta</taxon>
        <taxon>Tracheophyta</taxon>
        <taxon>Spermatophyta</taxon>
        <taxon>Magnoliopsida</taxon>
        <taxon>eudicotyledons</taxon>
        <taxon>Gunneridae</taxon>
        <taxon>Pentapetalae</taxon>
        <taxon>rosids</taxon>
        <taxon>Vitales</taxon>
        <taxon>Vitaceae</taxon>
        <taxon>Viteae</taxon>
        <taxon>Vitis</taxon>
    </lineage>
</organism>
<accession>A0A438I7M2</accession>
<dbReference type="InterPro" id="IPR002156">
    <property type="entry name" value="RNaseH_domain"/>
</dbReference>
<dbReference type="GO" id="GO:0003676">
    <property type="term" value="F:nucleic acid binding"/>
    <property type="evidence" value="ECO:0007669"/>
    <property type="project" value="InterPro"/>
</dbReference>
<dbReference type="GO" id="GO:0015074">
    <property type="term" value="P:DNA integration"/>
    <property type="evidence" value="ECO:0007669"/>
    <property type="project" value="InterPro"/>
</dbReference>
<protein>
    <submittedName>
        <fullName evidence="5">Retrovirus-related Pol polyprotein from transposon 297</fullName>
    </submittedName>
</protein>
<reference evidence="5 6" key="1">
    <citation type="journal article" date="2018" name="PLoS Genet.">
        <title>Population sequencing reveals clonal diversity and ancestral inbreeding in the grapevine cultivar Chardonnay.</title>
        <authorList>
            <person name="Roach M.J."/>
            <person name="Johnson D.L."/>
            <person name="Bohlmann J."/>
            <person name="van Vuuren H.J."/>
            <person name="Jones S.J."/>
            <person name="Pretorius I.S."/>
            <person name="Schmidt S.A."/>
            <person name="Borneman A.R."/>
        </authorList>
    </citation>
    <scope>NUCLEOTIDE SEQUENCE [LARGE SCALE GENOMIC DNA]</scope>
    <source>
        <strain evidence="6">cv. Chardonnay</strain>
        <tissue evidence="5">Leaf</tissue>
    </source>
</reference>
<dbReference type="InterPro" id="IPR043502">
    <property type="entry name" value="DNA/RNA_pol_sf"/>
</dbReference>
<evidence type="ECO:0000313" key="6">
    <source>
        <dbReference type="Proteomes" id="UP000288805"/>
    </source>
</evidence>
<name>A0A438I7M2_VITVI</name>
<dbReference type="CDD" id="cd01647">
    <property type="entry name" value="RT_LTR"/>
    <property type="match status" value="1"/>
</dbReference>
<evidence type="ECO:0000256" key="1">
    <source>
        <dbReference type="ARBA" id="ARBA00023172"/>
    </source>
</evidence>
<dbReference type="Pfam" id="PF00665">
    <property type="entry name" value="rve"/>
    <property type="match status" value="1"/>
</dbReference>
<dbReference type="SUPFAM" id="SSF56672">
    <property type="entry name" value="DNA/RNA polymerases"/>
    <property type="match status" value="1"/>
</dbReference>
<dbReference type="CDD" id="cd09274">
    <property type="entry name" value="RNase_HI_RT_Ty3"/>
    <property type="match status" value="1"/>
</dbReference>
<dbReference type="EMBL" id="QGNW01000135">
    <property type="protein sequence ID" value="RVW92639.1"/>
    <property type="molecule type" value="Genomic_DNA"/>
</dbReference>
<dbReference type="PANTHER" id="PTHR48475:SF1">
    <property type="entry name" value="RNASE H TYPE-1 DOMAIN-CONTAINING PROTEIN"/>
    <property type="match status" value="1"/>
</dbReference>
<dbReference type="GO" id="GO:0006310">
    <property type="term" value="P:DNA recombination"/>
    <property type="evidence" value="ECO:0007669"/>
    <property type="project" value="UniProtKB-KW"/>
</dbReference>
<dbReference type="FunFam" id="3.30.70.270:FF:000020">
    <property type="entry name" value="Transposon Tf2-6 polyprotein-like Protein"/>
    <property type="match status" value="1"/>
</dbReference>
<dbReference type="InterPro" id="IPR041577">
    <property type="entry name" value="RT_RNaseH_2"/>
</dbReference>
<dbReference type="PROSITE" id="PS50879">
    <property type="entry name" value="RNASE_H_1"/>
    <property type="match status" value="1"/>
</dbReference>
<feature type="region of interest" description="Disordered" evidence="2">
    <location>
        <begin position="19"/>
        <end position="46"/>
    </location>
</feature>
<dbReference type="Pfam" id="PF13456">
    <property type="entry name" value="RVT_3"/>
    <property type="match status" value="1"/>
</dbReference>
<dbReference type="SUPFAM" id="SSF53098">
    <property type="entry name" value="Ribonuclease H-like"/>
    <property type="match status" value="2"/>
</dbReference>
<evidence type="ECO:0000259" key="4">
    <source>
        <dbReference type="PROSITE" id="PS50994"/>
    </source>
</evidence>
<dbReference type="PANTHER" id="PTHR48475">
    <property type="entry name" value="RIBONUCLEASE H"/>
    <property type="match status" value="1"/>
</dbReference>
<feature type="region of interest" description="Disordered" evidence="2">
    <location>
        <begin position="1218"/>
        <end position="1241"/>
    </location>
</feature>
<keyword evidence="1" id="KW-0233">DNA recombination</keyword>
<dbReference type="Pfam" id="PF17919">
    <property type="entry name" value="RT_RNaseH_2"/>
    <property type="match status" value="1"/>
</dbReference>
<dbReference type="InterPro" id="IPR012337">
    <property type="entry name" value="RNaseH-like_sf"/>
</dbReference>
<dbReference type="InterPro" id="IPR043128">
    <property type="entry name" value="Rev_trsase/Diguanyl_cyclase"/>
</dbReference>
<sequence>MARDHSAWLGTTVETEFGPRGVLPRMSESCRSGGSGEGPQIGDSTGDRTQNLWFHKKIKLELELGLLIEIDLGSRAWIRIGDRLVRGSDPHSQLEQIPDHRDMDPQYATVDQLAEITDTMASLRDAILGLGQRIDGHQPSHYRFREAPRMTLPHHHHHHLAIWTYYTAGLHSSTTTTTSSIVDDTQARIDRIEQRMRSLHVSDGIMSWDGYDDLPVAALPVEFRMPDIERYTGIGCPRIHLQLYSTVMRGHRLDEAQMIMLFPLSLSGAAQRWFASLDPSRRRTWADLGQEFIRQYSFNTVVDVSRRELEALRQGPDESVTSFISRWREKIAQIIDRPSERDQITMIMRSLQPRFARHLMGFPQTDFGSLVQALYGIEEGISRGLWADSSHSDSKGKKPGSGPRPSDVGTIGMTGHRPVAPIRPAGTTYLHPPPQPVYATQAPQRPPMQFHHQYRAPPPPRSVRQFTQLGMPLSRAFQRLVEGGLIAPLPPRPPLQPTPPGFRTDLHCAYHQRAGHDTDSCSALRHAIQDLIDQGLVDLGRPGVATDPLPTHDTRAVPPPPEGVHLIEFAGDEIFMMGWDGEAPQPISLYEESDFVGYIPRQQIPRPFSLTPDKIYGPPPVSPVYLQHVPPMTPFILFPEEYRPPHRDVQIVTRSGRVAQPPPVDRPFAGIAAREEVQREDDEILRQLRTTQARISIWSLLASSSTHRDALVRALGQIRVDTATTPEGLIHMLTADRATCIVFSDDDLPPEGSNHVRPLFIDVVCSGRRVPSVLLDNGSALNVCPLVTAIALGFSPADFRASTQTVRAYDGTQRTVMGTLSTHVMIGPVSYSIVFQVLRIQSSFNLLLGRPWIHEAGAIPSSLHQKVKFIHEGRIITIQSDRDIITSSEPVLHISHSENDLHLTGFTFDEVQVVSLEDGSRDMVPMSFDQHSSTLVLSMMRGMSYLPGMGLGRRQQGPHEFTFAVDHDTPYGLGYIPTEADARYMARLRRDRVRARMTGIPFDYPLRPYTFQLADYFIRGSEHTPRTEGTVRIPETVEIQDIQQALGQMHLDTGTTETPGAMIVAPPSPDRASRIFDAAPRGPHTAFDMFGVSVLETDEDDSIPDAYTDDMDFIGIGRILDVAPRGPHSAFDIFGVFVLDDESVLDVVTSDFTSVEGASDSVDPPLSSDTMSGFVTRFDDISDDNNDMSIFEYLTVSQHFPLIAPPAPTTHIYDVDDVGDTDDPLGGQSECDSDTEDEKVTPISGSTELIDFGAPDQPREIRIGSSLSPDERSRLIDLLRSYLDVFAWSYEDMPGLDPSIVQHHLPILPHARPVKQKLRRLHPRWSLQVKEEIRKQLSVGFLSVVEYPEWLANVVPVPKKDGKVRVCVDFRDLNKASPKDDFPLPHIDMLVDSTAGHPMLSFMDGFSGYNQILMAPEDMEKTSFITEWGTYCYRVMPFGLKNAGATYQRAATTLFHDMMHTDVEVYVDDMIVKSRDRTDHLAALQRFFERIRQFRLRLNPKKCTFGVASGKLLGHIVSERGIEIDPEKIRAILDMPAPRTEKEIRGFLGRLQYISRFIARLTDICEPIFRLLRKNQPTVWSDDCQRAFERIKECLLSPPVLVPPTPGRPLLLYLSVSDMALGCMLAQLDDLGKERAIYYLSKRMLEYECKYIMIERLCLALVWATRRLRHYMTEYSVLLVSRLDPLRYLFDRPVLTGRLMRWLVLLTEFDIHYVTQKSVKGSIVADHLASLPISDDRSVDDDFPDEQIVSMTSITGWRLYFDGAANQSGFGIGILLISPQGDHIPRSVRLAFSDHHRLTNNIVEYEACITGLETALDLGIRQLEIHGDSNLVIQQTQGIWRTRDEKLKPYHAYLDLLIDGFDVLRYIHLPRAENQFADALATLASMIVIPAGVTVRPLLIETSFCHAHLPESTSAKDRRALRQLATRFVICGDALYRRSPDGLLLLCLDRTSADRVMREVHAGVCGPHMGGHMLARKIMRAGYFWLTMETDCCQFVQRCQECQMHGDLIHVPPSELHALTSPWPFSVWGVDIIGKISPKSSSGHEYILVAIDYFTKWVEAASYARLTAARVAKFIRSHIICRYGVPHELISDRGVHFRGEVDTLIQEYGIQHHRSSAYRPQTNGAVEAANKNIKRILRKMVETSRDWSEKLPFALWAYRTSFRTSTGATPYSLVYGMEAVLPVEIEMRSLRVALEQHVSEAEWVQSRYDQLSLLDEKRLRAADHAQAYQRKMTRAFRKRVRPRKFQRGDLVLKVLRGLISDPRGKFRPSWSGPYVIRDLTREGAAWLTDLDGNQFTEPVNVDQLKKFYA</sequence>
<dbReference type="InterPro" id="IPR000477">
    <property type="entry name" value="RT_dom"/>
</dbReference>
<dbReference type="Gene3D" id="3.30.420.10">
    <property type="entry name" value="Ribonuclease H-like superfamily/Ribonuclease H"/>
    <property type="match status" value="2"/>
</dbReference>
<evidence type="ECO:0000256" key="2">
    <source>
        <dbReference type="SAM" id="MobiDB-lite"/>
    </source>
</evidence>
<dbReference type="Pfam" id="PF17921">
    <property type="entry name" value="Integrase_H2C2"/>
    <property type="match status" value="1"/>
</dbReference>
<evidence type="ECO:0000259" key="3">
    <source>
        <dbReference type="PROSITE" id="PS50879"/>
    </source>
</evidence>
<dbReference type="InterPro" id="IPR036397">
    <property type="entry name" value="RNaseH_sf"/>
</dbReference>
<dbReference type="Pfam" id="PF00078">
    <property type="entry name" value="RVT_1"/>
    <property type="match status" value="1"/>
</dbReference>
<feature type="domain" description="Integrase catalytic" evidence="4">
    <location>
        <begin position="2018"/>
        <end position="2178"/>
    </location>
</feature>
<dbReference type="InterPro" id="IPR021109">
    <property type="entry name" value="Peptidase_aspartic_dom_sf"/>
</dbReference>
<gene>
    <name evidence="5" type="primary">pol_1963</name>
    <name evidence="5" type="ORF">CK203_041592</name>
</gene>
<evidence type="ECO:0000313" key="5">
    <source>
        <dbReference type="EMBL" id="RVW92639.1"/>
    </source>
</evidence>
<dbReference type="Gene3D" id="3.10.10.10">
    <property type="entry name" value="HIV Type 1 Reverse Transcriptase, subunit A, domain 1"/>
    <property type="match status" value="1"/>
</dbReference>
<dbReference type="CDD" id="cd00303">
    <property type="entry name" value="retropepsin_like"/>
    <property type="match status" value="1"/>
</dbReference>
<dbReference type="GO" id="GO:0004523">
    <property type="term" value="F:RNA-DNA hybrid ribonuclease activity"/>
    <property type="evidence" value="ECO:0007669"/>
    <property type="project" value="InterPro"/>
</dbReference>
<comment type="caution">
    <text evidence="5">The sequence shown here is derived from an EMBL/GenBank/DDBJ whole genome shotgun (WGS) entry which is preliminary data.</text>
</comment>
<dbReference type="Pfam" id="PF03732">
    <property type="entry name" value="Retrotrans_gag"/>
    <property type="match status" value="1"/>
</dbReference>
<feature type="domain" description="RNase H type-1" evidence="3">
    <location>
        <begin position="1753"/>
        <end position="1886"/>
    </location>
</feature>
<dbReference type="Proteomes" id="UP000288805">
    <property type="component" value="Unassembled WGS sequence"/>
</dbReference>
<dbReference type="Gene3D" id="3.30.70.270">
    <property type="match status" value="2"/>
</dbReference>
<feature type="region of interest" description="Disordered" evidence="2">
    <location>
        <begin position="386"/>
        <end position="428"/>
    </location>
</feature>
<dbReference type="InterPro" id="IPR005162">
    <property type="entry name" value="Retrotrans_gag_dom"/>
</dbReference>
<proteinExistence type="predicted"/>
<dbReference type="CDD" id="cd09279">
    <property type="entry name" value="RNase_HI_like"/>
    <property type="match status" value="1"/>
</dbReference>